<dbReference type="EMBL" id="BART01001550">
    <property type="protein sequence ID" value="GAG70765.1"/>
    <property type="molecule type" value="Genomic_DNA"/>
</dbReference>
<reference evidence="1" key="1">
    <citation type="journal article" date="2014" name="Front. Microbiol.">
        <title>High frequency of phylogenetically diverse reductive dehalogenase-homologous genes in deep subseafloor sedimentary metagenomes.</title>
        <authorList>
            <person name="Kawai M."/>
            <person name="Futagami T."/>
            <person name="Toyoda A."/>
            <person name="Takaki Y."/>
            <person name="Nishi S."/>
            <person name="Hori S."/>
            <person name="Arai W."/>
            <person name="Tsubouchi T."/>
            <person name="Morono Y."/>
            <person name="Uchiyama I."/>
            <person name="Ito T."/>
            <person name="Fujiyama A."/>
            <person name="Inagaki F."/>
            <person name="Takami H."/>
        </authorList>
    </citation>
    <scope>NUCLEOTIDE SEQUENCE</scope>
    <source>
        <strain evidence="1">Expedition CK06-06</strain>
    </source>
</reference>
<proteinExistence type="predicted"/>
<evidence type="ECO:0000313" key="1">
    <source>
        <dbReference type="EMBL" id="GAG70765.1"/>
    </source>
</evidence>
<name>X0ZM21_9ZZZZ</name>
<gene>
    <name evidence="1" type="ORF">S01H4_05369</name>
</gene>
<accession>X0ZM21</accession>
<dbReference type="AlphaFoldDB" id="X0ZM21"/>
<comment type="caution">
    <text evidence="1">The sequence shown here is derived from an EMBL/GenBank/DDBJ whole genome shotgun (WGS) entry which is preliminary data.</text>
</comment>
<sequence>MRSTLDSLNIVVPKNLFHDNCNNKLYGSVCGLTKTDWDYAASTSAASTTLFYLESAAFPPYKVDFDQGDSSSPLTVGMIIKGAISGTTALLAGIKYDDETTGTLYWYNQVGAGFQDDEKIDNNGVPPEVYVNGDSAEYPELFALGEIEITSGNNDGERRMVRTVFRFN</sequence>
<organism evidence="1">
    <name type="scientific">marine sediment metagenome</name>
    <dbReference type="NCBI Taxonomy" id="412755"/>
    <lineage>
        <taxon>unclassified sequences</taxon>
        <taxon>metagenomes</taxon>
        <taxon>ecological metagenomes</taxon>
    </lineage>
</organism>
<protein>
    <submittedName>
        <fullName evidence="1">Uncharacterized protein</fullName>
    </submittedName>
</protein>